<evidence type="ECO:0000313" key="5">
    <source>
        <dbReference type="EMBL" id="PHM27593.1"/>
    </source>
</evidence>
<dbReference type="PROSITE" id="PS01124">
    <property type="entry name" value="HTH_ARAC_FAMILY_2"/>
    <property type="match status" value="1"/>
</dbReference>
<dbReference type="EMBL" id="NIBS01000010">
    <property type="protein sequence ID" value="PHM27593.1"/>
    <property type="molecule type" value="Genomic_DNA"/>
</dbReference>
<keyword evidence="2" id="KW-0238">DNA-binding</keyword>
<evidence type="ECO:0000256" key="2">
    <source>
        <dbReference type="ARBA" id="ARBA00023125"/>
    </source>
</evidence>
<keyword evidence="1" id="KW-0805">Transcription regulation</keyword>
<dbReference type="Gene3D" id="2.60.120.10">
    <property type="entry name" value="Jelly Rolls"/>
    <property type="match status" value="1"/>
</dbReference>
<dbReference type="PANTHER" id="PTHR43280">
    <property type="entry name" value="ARAC-FAMILY TRANSCRIPTIONAL REGULATOR"/>
    <property type="match status" value="1"/>
</dbReference>
<dbReference type="AlphaFoldDB" id="A0A2D0J057"/>
<dbReference type="InterPro" id="IPR020449">
    <property type="entry name" value="Tscrpt_reg_AraC-type_HTH"/>
</dbReference>
<evidence type="ECO:0000259" key="4">
    <source>
        <dbReference type="PROSITE" id="PS01124"/>
    </source>
</evidence>
<dbReference type="PANTHER" id="PTHR43280:SF19">
    <property type="entry name" value="4-HYDROXYPHENYLACETATE CATABOLISM PROTEIN"/>
    <property type="match status" value="1"/>
</dbReference>
<evidence type="ECO:0000256" key="3">
    <source>
        <dbReference type="ARBA" id="ARBA00023163"/>
    </source>
</evidence>
<dbReference type="NCBIfam" id="TIGR02297">
    <property type="entry name" value="HpaA"/>
    <property type="match status" value="1"/>
</dbReference>
<dbReference type="Pfam" id="PF12833">
    <property type="entry name" value="HTH_18"/>
    <property type="match status" value="1"/>
</dbReference>
<evidence type="ECO:0000256" key="1">
    <source>
        <dbReference type="ARBA" id="ARBA00023015"/>
    </source>
</evidence>
<organism evidence="5 6">
    <name type="scientific">Xenorhabdus budapestensis</name>
    <dbReference type="NCBI Taxonomy" id="290110"/>
    <lineage>
        <taxon>Bacteria</taxon>
        <taxon>Pseudomonadati</taxon>
        <taxon>Pseudomonadota</taxon>
        <taxon>Gammaproteobacteria</taxon>
        <taxon>Enterobacterales</taxon>
        <taxon>Morganellaceae</taxon>
        <taxon>Xenorhabdus</taxon>
    </lineage>
</organism>
<dbReference type="InterPro" id="IPR011983">
    <property type="entry name" value="HpaA_TReg"/>
</dbReference>
<dbReference type="InterPro" id="IPR009057">
    <property type="entry name" value="Homeodomain-like_sf"/>
</dbReference>
<dbReference type="SMART" id="SM00342">
    <property type="entry name" value="HTH_ARAC"/>
    <property type="match status" value="1"/>
</dbReference>
<dbReference type="InterPro" id="IPR014710">
    <property type="entry name" value="RmlC-like_jellyroll"/>
</dbReference>
<dbReference type="PRINTS" id="PR00032">
    <property type="entry name" value="HTHARAC"/>
</dbReference>
<dbReference type="InterPro" id="IPR047264">
    <property type="entry name" value="Cupin_HpaA-like_N"/>
</dbReference>
<dbReference type="InterPro" id="IPR018060">
    <property type="entry name" value="HTH_AraC"/>
</dbReference>
<dbReference type="CDD" id="cd06999">
    <property type="entry name" value="cupin_HpaA-like_N"/>
    <property type="match status" value="1"/>
</dbReference>
<gene>
    <name evidence="5" type="ORF">Xbud_02170</name>
</gene>
<dbReference type="GO" id="GO:0043565">
    <property type="term" value="F:sequence-specific DNA binding"/>
    <property type="evidence" value="ECO:0007669"/>
    <property type="project" value="InterPro"/>
</dbReference>
<name>A0A2D0J057_XENBU</name>
<keyword evidence="3" id="KW-0804">Transcription</keyword>
<sequence>MSDTHMSKTTIANIDISKDYDETQGSDDVHYQTFGRMAAFFGRDMQAHRHDGFFQLHYLVTGRIELQLDDLRYSVQAPLFILTPPSVPHAFFTQEDTDGYVLTVRQELITPLLNSLYPLHREFIDIPAICLSIVDKPDELETFNHYWALIGRESANQFAGREQSLAFLAQSLFTFLLRSIPLDDHHSGGVRGELKLFQRFNQLIDQHYRQHLTVPEYAQKLGVTESRLKDMCRRFANRPPKRLIFDRLLREAKRLLLFSDSPVFDVAYQLGFKDPAYFARFFNRLVGCSPSVWREKNVQPAQ</sequence>
<comment type="caution">
    <text evidence="5">The sequence shown here is derived from an EMBL/GenBank/DDBJ whole genome shotgun (WGS) entry which is preliminary data.</text>
</comment>
<protein>
    <submittedName>
        <fullName evidence="5">Transcriptional regulator ExsA</fullName>
    </submittedName>
</protein>
<dbReference type="SUPFAM" id="SSF51182">
    <property type="entry name" value="RmlC-like cupins"/>
    <property type="match status" value="1"/>
</dbReference>
<dbReference type="Proteomes" id="UP000225833">
    <property type="component" value="Unassembled WGS sequence"/>
</dbReference>
<evidence type="ECO:0000313" key="6">
    <source>
        <dbReference type="Proteomes" id="UP000225833"/>
    </source>
</evidence>
<dbReference type="GO" id="GO:0003700">
    <property type="term" value="F:DNA-binding transcription factor activity"/>
    <property type="evidence" value="ECO:0007669"/>
    <property type="project" value="InterPro"/>
</dbReference>
<feature type="domain" description="HTH araC/xylS-type" evidence="4">
    <location>
        <begin position="198"/>
        <end position="296"/>
    </location>
</feature>
<dbReference type="Gene3D" id="1.10.10.60">
    <property type="entry name" value="Homeodomain-like"/>
    <property type="match status" value="1"/>
</dbReference>
<accession>A0A2D0J057</accession>
<dbReference type="InterPro" id="IPR013096">
    <property type="entry name" value="Cupin_2"/>
</dbReference>
<dbReference type="InterPro" id="IPR011051">
    <property type="entry name" value="RmlC_Cupin_sf"/>
</dbReference>
<dbReference type="SUPFAM" id="SSF46689">
    <property type="entry name" value="Homeodomain-like"/>
    <property type="match status" value="1"/>
</dbReference>
<proteinExistence type="predicted"/>
<dbReference type="Pfam" id="PF07883">
    <property type="entry name" value="Cupin_2"/>
    <property type="match status" value="1"/>
</dbReference>
<reference evidence="5 6" key="1">
    <citation type="journal article" date="2017" name="Nat. Microbiol.">
        <title>Natural product diversity associated with the nematode symbionts Photorhabdus and Xenorhabdus.</title>
        <authorList>
            <person name="Tobias N.J."/>
            <person name="Wolff H."/>
            <person name="Djahanschiri B."/>
            <person name="Grundmann F."/>
            <person name="Kronenwerth M."/>
            <person name="Shi Y.M."/>
            <person name="Simonyi S."/>
            <person name="Grun P."/>
            <person name="Shapiro-Ilan D."/>
            <person name="Pidot S.J."/>
            <person name="Stinear T.P."/>
            <person name="Ebersberger I."/>
            <person name="Bode H.B."/>
        </authorList>
    </citation>
    <scope>NUCLEOTIDE SEQUENCE [LARGE SCALE GENOMIC DNA]</scope>
    <source>
        <strain evidence="5 6">DSM 16342</strain>
    </source>
</reference>
<dbReference type="OrthoDB" id="9814125at2"/>